<dbReference type="SUPFAM" id="SSF55781">
    <property type="entry name" value="GAF domain-like"/>
    <property type="match status" value="1"/>
</dbReference>
<evidence type="ECO:0000259" key="4">
    <source>
        <dbReference type="PROSITE" id="PS51077"/>
    </source>
</evidence>
<protein>
    <submittedName>
        <fullName evidence="6">Transcriptional regulator</fullName>
    </submittedName>
</protein>
<evidence type="ECO:0000313" key="6">
    <source>
        <dbReference type="EMBL" id="KKB09291.1"/>
    </source>
</evidence>
<comment type="caution">
    <text evidence="6">The sequence shown here is derived from an EMBL/GenBank/DDBJ whole genome shotgun (WGS) entry which is preliminary data.</text>
</comment>
<evidence type="ECO:0000256" key="3">
    <source>
        <dbReference type="ARBA" id="ARBA00023163"/>
    </source>
</evidence>
<dbReference type="SMART" id="SM00346">
    <property type="entry name" value="HTH_ICLR"/>
    <property type="match status" value="1"/>
</dbReference>
<dbReference type="EMBL" id="JZEY01000054">
    <property type="protein sequence ID" value="KKB09291.1"/>
    <property type="molecule type" value="Genomic_DNA"/>
</dbReference>
<dbReference type="InterPro" id="IPR014757">
    <property type="entry name" value="Tscrpt_reg_IclR_C"/>
</dbReference>
<accession>A0A0F5FKB8</accession>
<dbReference type="InterPro" id="IPR005471">
    <property type="entry name" value="Tscrpt_reg_IclR_N"/>
</dbReference>
<dbReference type="InterPro" id="IPR050707">
    <property type="entry name" value="HTH_MetabolicPath_Reg"/>
</dbReference>
<dbReference type="Gene3D" id="3.30.450.40">
    <property type="match status" value="1"/>
</dbReference>
<keyword evidence="1" id="KW-0805">Transcription regulation</keyword>
<dbReference type="Pfam" id="PF09339">
    <property type="entry name" value="HTH_IclR"/>
    <property type="match status" value="1"/>
</dbReference>
<evidence type="ECO:0000256" key="1">
    <source>
        <dbReference type="ARBA" id="ARBA00023015"/>
    </source>
</evidence>
<dbReference type="InterPro" id="IPR029016">
    <property type="entry name" value="GAF-like_dom_sf"/>
</dbReference>
<dbReference type="AlphaFoldDB" id="A0A0F5FKB8"/>
<dbReference type="GO" id="GO:0003677">
    <property type="term" value="F:DNA binding"/>
    <property type="evidence" value="ECO:0007669"/>
    <property type="project" value="UniProtKB-KW"/>
</dbReference>
<dbReference type="GO" id="GO:0045892">
    <property type="term" value="P:negative regulation of DNA-templated transcription"/>
    <property type="evidence" value="ECO:0007669"/>
    <property type="project" value="TreeGrafter"/>
</dbReference>
<evidence type="ECO:0000256" key="2">
    <source>
        <dbReference type="ARBA" id="ARBA00023125"/>
    </source>
</evidence>
<feature type="domain" description="HTH iclR-type" evidence="4">
    <location>
        <begin position="19"/>
        <end position="81"/>
    </location>
</feature>
<feature type="domain" description="IclR-ED" evidence="5">
    <location>
        <begin position="82"/>
        <end position="265"/>
    </location>
</feature>
<dbReference type="SUPFAM" id="SSF46785">
    <property type="entry name" value="Winged helix' DNA-binding domain"/>
    <property type="match status" value="1"/>
</dbReference>
<gene>
    <name evidence="6" type="ORF">VE26_04815</name>
</gene>
<dbReference type="GO" id="GO:0003700">
    <property type="term" value="F:DNA-binding transcription factor activity"/>
    <property type="evidence" value="ECO:0007669"/>
    <property type="project" value="TreeGrafter"/>
</dbReference>
<dbReference type="PANTHER" id="PTHR30136">
    <property type="entry name" value="HELIX-TURN-HELIX TRANSCRIPTIONAL REGULATOR, ICLR FAMILY"/>
    <property type="match status" value="1"/>
</dbReference>
<evidence type="ECO:0000313" key="7">
    <source>
        <dbReference type="Proteomes" id="UP000033649"/>
    </source>
</evidence>
<dbReference type="STRING" id="429727.VE26_04815"/>
<keyword evidence="3" id="KW-0804">Transcription</keyword>
<sequence length="272" mass="29901">MICDPWRRGVVSKQLDGRVQSVDRAMLIMETLSDAEGGLRLTDLARQTKLSLTTVHRLLTTLEQRQFVQFLPSDNLWHIGLHTFAIGNAFVRDRNFLAPAQPFLRRLRDQTRETANLGVVDNGEMVLVDQLKSREITRSLSRIGGRTPMTASGMGKSVLATYSGGEVSSFLTRYGMRRVTGKTLTCRDALKIQLERIRTDGYAIDDEEYLPGLRCVAAPVYDRHSDVVCALSISGLPSRLPEDRLPVLGQLVASAAAEMTRSIGGLAAGAAS</sequence>
<dbReference type="PANTHER" id="PTHR30136:SF24">
    <property type="entry name" value="HTH-TYPE TRANSCRIPTIONAL REPRESSOR ALLR"/>
    <property type="match status" value="1"/>
</dbReference>
<proteinExistence type="predicted"/>
<organism evidence="6 7">
    <name type="scientific">Devosia chinhatensis</name>
    <dbReference type="NCBI Taxonomy" id="429727"/>
    <lineage>
        <taxon>Bacteria</taxon>
        <taxon>Pseudomonadati</taxon>
        <taxon>Pseudomonadota</taxon>
        <taxon>Alphaproteobacteria</taxon>
        <taxon>Hyphomicrobiales</taxon>
        <taxon>Devosiaceae</taxon>
        <taxon>Devosia</taxon>
    </lineage>
</organism>
<dbReference type="PROSITE" id="PS51078">
    <property type="entry name" value="ICLR_ED"/>
    <property type="match status" value="1"/>
</dbReference>
<keyword evidence="7" id="KW-1185">Reference proteome</keyword>
<reference evidence="6 7" key="1">
    <citation type="submission" date="2015-03" db="EMBL/GenBank/DDBJ databases">
        <authorList>
            <person name="Hassan Y."/>
            <person name="Lepp D."/>
            <person name="Li X.-Z."/>
            <person name="Zhou T."/>
        </authorList>
    </citation>
    <scope>NUCLEOTIDE SEQUENCE [LARGE SCALE GENOMIC DNA]</scope>
    <source>
        <strain evidence="6 7">IPL18</strain>
    </source>
</reference>
<dbReference type="Gene3D" id="1.10.10.10">
    <property type="entry name" value="Winged helix-like DNA-binding domain superfamily/Winged helix DNA-binding domain"/>
    <property type="match status" value="1"/>
</dbReference>
<name>A0A0F5FKB8_9HYPH</name>
<keyword evidence="2" id="KW-0238">DNA-binding</keyword>
<dbReference type="Proteomes" id="UP000033649">
    <property type="component" value="Unassembled WGS sequence"/>
</dbReference>
<dbReference type="PROSITE" id="PS51077">
    <property type="entry name" value="HTH_ICLR"/>
    <property type="match status" value="1"/>
</dbReference>
<dbReference type="InterPro" id="IPR036390">
    <property type="entry name" value="WH_DNA-bd_sf"/>
</dbReference>
<dbReference type="PATRIC" id="fig|429727.3.peg.1001"/>
<evidence type="ECO:0000259" key="5">
    <source>
        <dbReference type="PROSITE" id="PS51078"/>
    </source>
</evidence>
<dbReference type="InterPro" id="IPR036388">
    <property type="entry name" value="WH-like_DNA-bd_sf"/>
</dbReference>
<dbReference type="Pfam" id="PF01614">
    <property type="entry name" value="IclR_C"/>
    <property type="match status" value="1"/>
</dbReference>